<dbReference type="InterPro" id="IPR045633">
    <property type="entry name" value="DUF6414"/>
</dbReference>
<organism evidence="1 2">
    <name type="scientific">Halorussus caseinilyticus</name>
    <dbReference type="NCBI Taxonomy" id="3034025"/>
    <lineage>
        <taxon>Archaea</taxon>
        <taxon>Methanobacteriati</taxon>
        <taxon>Methanobacteriota</taxon>
        <taxon>Stenosarchaea group</taxon>
        <taxon>Halobacteria</taxon>
        <taxon>Halobacteriales</taxon>
        <taxon>Haladaptataceae</taxon>
        <taxon>Halorussus</taxon>
    </lineage>
</organism>
<sequence length="328" mass="36869">MSNSTEIEKRVPGFVYLDMNRVKSISSRIDQGYIKEQVEEKEESEEVAASIYGSIKAHIFGSIGPSAETGAEVSGSFAQGSRSQETKALHHYYYNLLEDWLEQAEGDWFHDVDSMSSEVGGASALPSRFRNTVNEGDIIRVSGDVNLMDFQTSVDLMDGFFDAIDLLEEFQTETIRNQLSGMSAEDIDMSEISQLEFTEFRSLKPLFETLEAVLPDEYRDMIITELDLANTGNDFGFWATIKRDKLETSPVELISKHQSQEVPNCTMLARVESITTEPNEDPTAEEINQENDDFEFGELLHVANDLGSEFGLNVEYPKVSVSPISIYR</sequence>
<comment type="caution">
    <text evidence="1">The sequence shown here is derived from an EMBL/GenBank/DDBJ whole genome shotgun (WGS) entry which is preliminary data.</text>
</comment>
<dbReference type="GeneID" id="79304933"/>
<dbReference type="RefSeq" id="WP_276280305.1">
    <property type="nucleotide sequence ID" value="NZ_CP119809.1"/>
</dbReference>
<name>A0ABD5WMN8_9EURY</name>
<reference evidence="1 2" key="1">
    <citation type="journal article" date="2019" name="Int. J. Syst. Evol. Microbiol.">
        <title>The Global Catalogue of Microorganisms (GCM) 10K type strain sequencing project: providing services to taxonomists for standard genome sequencing and annotation.</title>
        <authorList>
            <consortium name="The Broad Institute Genomics Platform"/>
            <consortium name="The Broad Institute Genome Sequencing Center for Infectious Disease"/>
            <person name="Wu L."/>
            <person name="Ma J."/>
        </authorList>
    </citation>
    <scope>NUCLEOTIDE SEQUENCE [LARGE SCALE GENOMIC DNA]</scope>
    <source>
        <strain evidence="1 2">DT72</strain>
    </source>
</reference>
<accession>A0ABD5WMN8</accession>
<evidence type="ECO:0000313" key="2">
    <source>
        <dbReference type="Proteomes" id="UP001596407"/>
    </source>
</evidence>
<dbReference type="EMBL" id="JBHSZH010000005">
    <property type="protein sequence ID" value="MFC7081747.1"/>
    <property type="molecule type" value="Genomic_DNA"/>
</dbReference>
<keyword evidence="2" id="KW-1185">Reference proteome</keyword>
<dbReference type="AlphaFoldDB" id="A0ABD5WMN8"/>
<proteinExistence type="predicted"/>
<dbReference type="Pfam" id="PF19952">
    <property type="entry name" value="DUF6414"/>
    <property type="match status" value="1"/>
</dbReference>
<gene>
    <name evidence="1" type="ORF">ACFQJ6_18220</name>
</gene>
<protein>
    <submittedName>
        <fullName evidence="1">Uncharacterized protein</fullName>
    </submittedName>
</protein>
<evidence type="ECO:0000313" key="1">
    <source>
        <dbReference type="EMBL" id="MFC7081747.1"/>
    </source>
</evidence>
<dbReference type="Proteomes" id="UP001596407">
    <property type="component" value="Unassembled WGS sequence"/>
</dbReference>